<feature type="transmembrane region" description="Helical" evidence="1">
    <location>
        <begin position="248"/>
        <end position="268"/>
    </location>
</feature>
<sequence>MAHHKERTEKNCLNCNAQIHGRFCHVCGQENKHPKDSFGHLLTHFVSDIFHFDGKFFSTVKYLLIRPGFLSHEYMRGRRVAYLDPIRMYIFVSAFFFLIYFNFLVGHDKKAEGYVTGKTMTAKQVAHTLEEQQRKVEKRMKKPITAHYRTELEHKLERIHADSALLAKDTALKSEIILQEDDGFIFFDSNVDYSSWEAYNESQRLLPEKDRDGWLARYIVKKEIESQSKYGSGHAMKEQFSEKFLHSIPQIFFVSLPFFALILQLLYVRKKQFYYVDHIIYTLHLYSAIFVLVFFQTVISHLAEATWNWISYLNIFLSLYTLYYGYKSLRVFYEQKRSVTVIKYIGLLILGLWLIILLFLAFAALSLIRL</sequence>
<dbReference type="Proteomes" id="UP000186917">
    <property type="component" value="Unassembled WGS sequence"/>
</dbReference>
<accession>A0A173MAW1</accession>
<feature type="transmembrane region" description="Helical" evidence="1">
    <location>
        <begin position="347"/>
        <end position="368"/>
    </location>
</feature>
<reference evidence="3" key="1">
    <citation type="submission" date="2017-01" db="EMBL/GenBank/DDBJ databases">
        <authorList>
            <person name="Varghese N."/>
            <person name="Submissions S."/>
        </authorList>
    </citation>
    <scope>NUCLEOTIDE SEQUENCE [LARGE SCALE GENOMIC DNA]</scope>
    <source>
        <strain evidence="3">DSM 21054</strain>
    </source>
</reference>
<feature type="transmembrane region" description="Helical" evidence="1">
    <location>
        <begin position="280"/>
        <end position="303"/>
    </location>
</feature>
<feature type="transmembrane region" description="Helical" evidence="1">
    <location>
        <begin position="309"/>
        <end position="326"/>
    </location>
</feature>
<evidence type="ECO:0000256" key="1">
    <source>
        <dbReference type="SAM" id="Phobius"/>
    </source>
</evidence>
<keyword evidence="1" id="KW-0812">Transmembrane</keyword>
<evidence type="ECO:0000313" key="2">
    <source>
        <dbReference type="EMBL" id="SIT32339.1"/>
    </source>
</evidence>
<protein>
    <recommendedName>
        <fullName evidence="4">DUF3667 domain-containing protein</fullName>
    </recommendedName>
</protein>
<keyword evidence="1" id="KW-0472">Membrane</keyword>
<keyword evidence="3" id="KW-1185">Reference proteome</keyword>
<name>A0A173MAW1_9BACT</name>
<dbReference type="AlphaFoldDB" id="A0A173MAW1"/>
<dbReference type="Pfam" id="PF12412">
    <property type="entry name" value="DUF3667"/>
    <property type="match status" value="1"/>
</dbReference>
<gene>
    <name evidence="2" type="ORF">SAMN05421788_11193</name>
</gene>
<feature type="transmembrane region" description="Helical" evidence="1">
    <location>
        <begin position="86"/>
        <end position="105"/>
    </location>
</feature>
<evidence type="ECO:0008006" key="4">
    <source>
        <dbReference type="Google" id="ProtNLM"/>
    </source>
</evidence>
<evidence type="ECO:0000313" key="3">
    <source>
        <dbReference type="Proteomes" id="UP000186917"/>
    </source>
</evidence>
<keyword evidence="1" id="KW-1133">Transmembrane helix</keyword>
<dbReference type="STRING" id="477680.SAMN05421788_11193"/>
<dbReference type="KEGG" id="fln:FLA_0702"/>
<organism evidence="2 3">
    <name type="scientific">Filimonas lacunae</name>
    <dbReference type="NCBI Taxonomy" id="477680"/>
    <lineage>
        <taxon>Bacteria</taxon>
        <taxon>Pseudomonadati</taxon>
        <taxon>Bacteroidota</taxon>
        <taxon>Chitinophagia</taxon>
        <taxon>Chitinophagales</taxon>
        <taxon>Chitinophagaceae</taxon>
        <taxon>Filimonas</taxon>
    </lineage>
</organism>
<dbReference type="InterPro" id="IPR022134">
    <property type="entry name" value="DUF3667"/>
</dbReference>
<proteinExistence type="predicted"/>
<dbReference type="RefSeq" id="WP_159445178.1">
    <property type="nucleotide sequence ID" value="NZ_AP017422.1"/>
</dbReference>
<dbReference type="EMBL" id="FTOR01000011">
    <property type="protein sequence ID" value="SIT32339.1"/>
    <property type="molecule type" value="Genomic_DNA"/>
</dbReference>